<dbReference type="PANTHER" id="PTHR36724">
    <property type="entry name" value="COMPLEX 1 LYR-LIKE PROTEIN"/>
    <property type="match status" value="1"/>
</dbReference>
<dbReference type="PANTHER" id="PTHR36724:SF1">
    <property type="entry name" value="COMPLEX 1 LYR-LIKE PROTEIN"/>
    <property type="match status" value="1"/>
</dbReference>
<dbReference type="Proteomes" id="UP000829196">
    <property type="component" value="Unassembled WGS sequence"/>
</dbReference>
<name>A0A8T3A4Q3_DENNO</name>
<reference evidence="2" key="1">
    <citation type="journal article" date="2022" name="Front. Genet.">
        <title>Chromosome-Scale Assembly of the Dendrobium nobile Genome Provides Insights Into the Molecular Mechanism of the Biosynthesis of the Medicinal Active Ingredient of Dendrobium.</title>
        <authorList>
            <person name="Xu Q."/>
            <person name="Niu S.-C."/>
            <person name="Li K.-L."/>
            <person name="Zheng P.-J."/>
            <person name="Zhang X.-J."/>
            <person name="Jia Y."/>
            <person name="Liu Y."/>
            <person name="Niu Y.-X."/>
            <person name="Yu L.-H."/>
            <person name="Chen D.-F."/>
            <person name="Zhang G.-Q."/>
        </authorList>
    </citation>
    <scope>NUCLEOTIDE SEQUENCE</scope>
    <source>
        <tissue evidence="2">Leaf</tissue>
    </source>
</reference>
<dbReference type="Pfam" id="PF23655">
    <property type="entry name" value="LYRM_2"/>
    <property type="match status" value="1"/>
</dbReference>
<accession>A0A8T3A4Q3</accession>
<evidence type="ECO:0000313" key="2">
    <source>
        <dbReference type="EMBL" id="KAI0489221.1"/>
    </source>
</evidence>
<protein>
    <recommendedName>
        <fullName evidence="1">LYR motif containing domain-containing protein</fullName>
    </recommendedName>
</protein>
<organism evidence="2 3">
    <name type="scientific">Dendrobium nobile</name>
    <name type="common">Orchid</name>
    <dbReference type="NCBI Taxonomy" id="94219"/>
    <lineage>
        <taxon>Eukaryota</taxon>
        <taxon>Viridiplantae</taxon>
        <taxon>Streptophyta</taxon>
        <taxon>Embryophyta</taxon>
        <taxon>Tracheophyta</taxon>
        <taxon>Spermatophyta</taxon>
        <taxon>Magnoliopsida</taxon>
        <taxon>Liliopsida</taxon>
        <taxon>Asparagales</taxon>
        <taxon>Orchidaceae</taxon>
        <taxon>Epidendroideae</taxon>
        <taxon>Malaxideae</taxon>
        <taxon>Dendrobiinae</taxon>
        <taxon>Dendrobium</taxon>
    </lineage>
</organism>
<evidence type="ECO:0000313" key="3">
    <source>
        <dbReference type="Proteomes" id="UP000829196"/>
    </source>
</evidence>
<comment type="caution">
    <text evidence="2">The sequence shown here is derived from an EMBL/GenBank/DDBJ whole genome shotgun (WGS) entry which is preliminary data.</text>
</comment>
<dbReference type="InterPro" id="IPR056185">
    <property type="entry name" value="LYRM_2_plant"/>
</dbReference>
<sequence length="175" mass="19242">MPRSLQPSVDIVSRISFRWIPIGVAPTQLSNSTNLKLIETNRSLQFARLPFGLSFSPSLCSQRTPGPTLSAVCEPKPKTPADSCARLPLLPKSTPAIFSILGNLLFFRSPHLFLHLNSISGMANGLIWATAEDLARNKGKVFSLYRQILRSLNSPDLPLMPLASQRKLRSAPSSY</sequence>
<proteinExistence type="predicted"/>
<evidence type="ECO:0000259" key="1">
    <source>
        <dbReference type="Pfam" id="PF23655"/>
    </source>
</evidence>
<dbReference type="EMBL" id="JAGYWB010000019">
    <property type="protein sequence ID" value="KAI0489221.1"/>
    <property type="molecule type" value="Genomic_DNA"/>
</dbReference>
<feature type="domain" description="LYR motif containing" evidence="1">
    <location>
        <begin position="133"/>
        <end position="163"/>
    </location>
</feature>
<gene>
    <name evidence="2" type="ORF">KFK09_029063</name>
</gene>
<keyword evidence="3" id="KW-1185">Reference proteome</keyword>
<dbReference type="AlphaFoldDB" id="A0A8T3A4Q3"/>